<dbReference type="Pfam" id="PF13361">
    <property type="entry name" value="UvrD_C"/>
    <property type="match status" value="1"/>
</dbReference>
<dbReference type="PANTHER" id="PTHR11070:SF2">
    <property type="entry name" value="ATP-DEPENDENT DNA HELICASE SRS2"/>
    <property type="match status" value="1"/>
</dbReference>
<evidence type="ECO:0000256" key="4">
    <source>
        <dbReference type="ARBA" id="ARBA00022806"/>
    </source>
</evidence>
<evidence type="ECO:0000256" key="9">
    <source>
        <dbReference type="ARBA" id="ARBA00034808"/>
    </source>
</evidence>
<organism evidence="15">
    <name type="scientific">Chlamydia pneumoniae</name>
    <name type="common">Chlamydophila pneumoniae</name>
    <dbReference type="NCBI Taxonomy" id="83558"/>
    <lineage>
        <taxon>Bacteria</taxon>
        <taxon>Pseudomonadati</taxon>
        <taxon>Chlamydiota</taxon>
        <taxon>Chlamydiia</taxon>
        <taxon>Chlamydiales</taxon>
        <taxon>Chlamydiaceae</taxon>
        <taxon>Chlamydia/Chlamydophila group</taxon>
        <taxon>Chlamydia</taxon>
    </lineage>
</organism>
<evidence type="ECO:0000256" key="11">
    <source>
        <dbReference type="ARBA" id="ARBA00048988"/>
    </source>
</evidence>
<protein>
    <recommendedName>
        <fullName evidence="9">DNA 3'-5' helicase</fullName>
        <ecNumber evidence="9">5.6.2.4</ecNumber>
    </recommendedName>
    <alternativeName>
        <fullName evidence="10">DNA 3'-5' helicase II</fullName>
    </alternativeName>
</protein>
<evidence type="ECO:0000259" key="14">
    <source>
        <dbReference type="PROSITE" id="PS51217"/>
    </source>
</evidence>
<dbReference type="PROSITE" id="PS51198">
    <property type="entry name" value="UVRD_HELICASE_ATP_BIND"/>
    <property type="match status" value="1"/>
</dbReference>
<dbReference type="GO" id="GO:0003677">
    <property type="term" value="F:DNA binding"/>
    <property type="evidence" value="ECO:0007669"/>
    <property type="project" value="UniProtKB-KW"/>
</dbReference>
<dbReference type="GO" id="GO:0016887">
    <property type="term" value="F:ATP hydrolysis activity"/>
    <property type="evidence" value="ECO:0007669"/>
    <property type="project" value="RHEA"/>
</dbReference>
<dbReference type="Gene3D" id="1.10.10.160">
    <property type="match status" value="1"/>
</dbReference>
<dbReference type="GO" id="GO:0005829">
    <property type="term" value="C:cytosol"/>
    <property type="evidence" value="ECO:0007669"/>
    <property type="project" value="TreeGrafter"/>
</dbReference>
<keyword evidence="5 12" id="KW-0067">ATP-binding</keyword>
<evidence type="ECO:0000259" key="13">
    <source>
        <dbReference type="PROSITE" id="PS51198"/>
    </source>
</evidence>
<evidence type="ECO:0000256" key="2">
    <source>
        <dbReference type="ARBA" id="ARBA00022741"/>
    </source>
</evidence>
<keyword evidence="3 12" id="KW-0378">Hydrolase</keyword>
<evidence type="ECO:0000256" key="5">
    <source>
        <dbReference type="ARBA" id="ARBA00022840"/>
    </source>
</evidence>
<dbReference type="Gene3D" id="3.40.50.300">
    <property type="entry name" value="P-loop containing nucleotide triphosphate hydrolases"/>
    <property type="match status" value="2"/>
</dbReference>
<proteinExistence type="inferred from homology"/>
<dbReference type="GO" id="GO:0043138">
    <property type="term" value="F:3'-5' DNA helicase activity"/>
    <property type="evidence" value="ECO:0007669"/>
    <property type="project" value="UniProtKB-EC"/>
</dbReference>
<dbReference type="AlphaFoldDB" id="A0A0F7WX10"/>
<feature type="binding site" evidence="12">
    <location>
        <begin position="26"/>
        <end position="33"/>
    </location>
    <ligand>
        <name>ATP</name>
        <dbReference type="ChEBI" id="CHEBI:30616"/>
    </ligand>
</feature>
<evidence type="ECO:0000256" key="6">
    <source>
        <dbReference type="ARBA" id="ARBA00023125"/>
    </source>
</evidence>
<dbReference type="EMBL" id="LN847056">
    <property type="protein sequence ID" value="CRI42894.1"/>
    <property type="molecule type" value="Genomic_DNA"/>
</dbReference>
<evidence type="ECO:0000256" key="3">
    <source>
        <dbReference type="ARBA" id="ARBA00022801"/>
    </source>
</evidence>
<keyword evidence="7" id="KW-0413">Isomerase</keyword>
<feature type="domain" description="UvrD-like helicase ATP-binding" evidence="13">
    <location>
        <begin position="5"/>
        <end position="280"/>
    </location>
</feature>
<dbReference type="CDD" id="cd17932">
    <property type="entry name" value="DEXQc_UvrD"/>
    <property type="match status" value="1"/>
</dbReference>
<accession>A0A0F7WX10</accession>
<keyword evidence="2 12" id="KW-0547">Nucleotide-binding</keyword>
<reference evidence="15" key="1">
    <citation type="submission" date="2015-05" db="EMBL/GenBank/DDBJ databases">
        <authorList>
            <person name="Rattei Thomas"/>
        </authorList>
    </citation>
    <scope>NUCLEOTIDE SEQUENCE</scope>
    <source>
        <strain evidence="15">DC9</strain>
    </source>
</reference>
<dbReference type="InterPro" id="IPR014016">
    <property type="entry name" value="UvrD-like_ATP-bd"/>
</dbReference>
<evidence type="ECO:0000256" key="1">
    <source>
        <dbReference type="ARBA" id="ARBA00009922"/>
    </source>
</evidence>
<evidence type="ECO:0000313" key="15">
    <source>
        <dbReference type="EMBL" id="CRI42894.1"/>
    </source>
</evidence>
<dbReference type="InterPro" id="IPR027417">
    <property type="entry name" value="P-loop_NTPase"/>
</dbReference>
<dbReference type="PROSITE" id="PS51217">
    <property type="entry name" value="UVRD_HELICASE_CTER"/>
    <property type="match status" value="1"/>
</dbReference>
<name>A0A0F7WX10_CHLPN</name>
<gene>
    <name evidence="15" type="primary">pcrA</name>
    <name evidence="15" type="ORF">BN1224_DC9_BZ_00180</name>
</gene>
<dbReference type="GO" id="GO:0033202">
    <property type="term" value="C:DNA helicase complex"/>
    <property type="evidence" value="ECO:0007669"/>
    <property type="project" value="TreeGrafter"/>
</dbReference>
<feature type="domain" description="UvrD-like helicase C-terminal" evidence="14">
    <location>
        <begin position="281"/>
        <end position="557"/>
    </location>
</feature>
<sequence length="639" mass="73256">MTCISELNEAQRKAVTAPLNPVLVLAGAGAGKTRVVTYRILHLINQGIAPREILAVTFTNKAARELKERIVNQCASTNEFDVPMVCTFHSLGVFILRRSINLLNRENNFTIYDQSDAEKLIKHALQQHNLKPNLASKIQARISQAKNRLLFPEDLDPNDYIDPVVSIYQEYQKKLIEANALDFDDLLFLTVRLLRESPEAQELYNQLWKALLIDEYQDTNHAQYTLMQLLSKQHRNVFAVGDPDQSIYSWRGANIHNILNFENDYPNAKVLCLEENYRSYGNILNAANALIKNNASRLEKELRSVKGPGEKIRLFLGSTDREEADFVAAEILQLHRVGNIKLRDICIFYRTNSQSRTFEDALLRRRIPYEIIGGLSFYKRKEIQDILAFLRIFISKSDIVAFDRTVNLPKRGIGSTTIFALTQYAIAQGLPILKACQQALDTKDVKLSKKQQEGLQEYLALFPQIEHAYNTLSLRDFIESVVRITGYLEILKEDADTFKDRKSNLEELYHKALESEQQNPKTHLELFLDDLALKGSDDDQNLTADRVNLMTLHNGKGLEFRVSFLVGLEEQLLPHANSLGGTYENIEEERRLCYVGITRAQDLLYLTAAQVRSLWGTVRMMKPSRFLKEIPKDYMIQVR</sequence>
<keyword evidence="6" id="KW-0238">DNA-binding</keyword>
<dbReference type="Pfam" id="PF00580">
    <property type="entry name" value="UvrD-helicase"/>
    <property type="match status" value="1"/>
</dbReference>
<evidence type="ECO:0000256" key="8">
    <source>
        <dbReference type="ARBA" id="ARBA00034617"/>
    </source>
</evidence>
<evidence type="ECO:0000256" key="10">
    <source>
        <dbReference type="ARBA" id="ARBA00034923"/>
    </source>
</evidence>
<comment type="catalytic activity">
    <reaction evidence="11">
        <text>ATP + H2O = ADP + phosphate + H(+)</text>
        <dbReference type="Rhea" id="RHEA:13065"/>
        <dbReference type="ChEBI" id="CHEBI:15377"/>
        <dbReference type="ChEBI" id="CHEBI:15378"/>
        <dbReference type="ChEBI" id="CHEBI:30616"/>
        <dbReference type="ChEBI" id="CHEBI:43474"/>
        <dbReference type="ChEBI" id="CHEBI:456216"/>
        <dbReference type="EC" id="5.6.2.4"/>
    </reaction>
</comment>
<comment type="catalytic activity">
    <reaction evidence="8">
        <text>Couples ATP hydrolysis with the unwinding of duplex DNA by translocating in the 3'-5' direction.</text>
        <dbReference type="EC" id="5.6.2.4"/>
    </reaction>
</comment>
<dbReference type="InterPro" id="IPR014017">
    <property type="entry name" value="DNA_helicase_UvrD-like_C"/>
</dbReference>
<comment type="similarity">
    <text evidence="1">Belongs to the helicase family. UvrD subfamily.</text>
</comment>
<dbReference type="EC" id="5.6.2.4" evidence="9"/>
<evidence type="ECO:0000256" key="12">
    <source>
        <dbReference type="PROSITE-ProRule" id="PRU00560"/>
    </source>
</evidence>
<dbReference type="InterPro" id="IPR000212">
    <property type="entry name" value="DNA_helicase_UvrD/REP"/>
</dbReference>
<evidence type="ECO:0000256" key="7">
    <source>
        <dbReference type="ARBA" id="ARBA00023235"/>
    </source>
</evidence>
<dbReference type="PANTHER" id="PTHR11070">
    <property type="entry name" value="UVRD / RECB / PCRA DNA HELICASE FAMILY MEMBER"/>
    <property type="match status" value="1"/>
</dbReference>
<dbReference type="GO" id="GO:0000725">
    <property type="term" value="P:recombinational repair"/>
    <property type="evidence" value="ECO:0007669"/>
    <property type="project" value="TreeGrafter"/>
</dbReference>
<dbReference type="InterPro" id="IPR013986">
    <property type="entry name" value="DExx_box_DNA_helicase_dom_sf"/>
</dbReference>
<dbReference type="GO" id="GO:0005524">
    <property type="term" value="F:ATP binding"/>
    <property type="evidence" value="ECO:0007669"/>
    <property type="project" value="UniProtKB-UniRule"/>
</dbReference>
<dbReference type="CDD" id="cd18807">
    <property type="entry name" value="SF1_C_UvrD"/>
    <property type="match status" value="1"/>
</dbReference>
<keyword evidence="4 12" id="KW-0347">Helicase</keyword>
<dbReference type="Gene3D" id="1.10.486.10">
    <property type="entry name" value="PCRA, domain 4"/>
    <property type="match status" value="1"/>
</dbReference>
<dbReference type="SUPFAM" id="SSF52540">
    <property type="entry name" value="P-loop containing nucleoside triphosphate hydrolases"/>
    <property type="match status" value="1"/>
</dbReference>